<feature type="compositionally biased region" description="Basic and acidic residues" evidence="1">
    <location>
        <begin position="626"/>
        <end position="642"/>
    </location>
</feature>
<reference evidence="2 3" key="1">
    <citation type="submission" date="2014-11" db="EMBL/GenBank/DDBJ databases">
        <authorList>
            <person name="Zhu J."/>
            <person name="Qi W."/>
            <person name="Song R."/>
        </authorList>
    </citation>
    <scope>NUCLEOTIDE SEQUENCE [LARGE SCALE GENOMIC DNA]</scope>
</reference>
<feature type="compositionally biased region" description="Basic and acidic residues" evidence="1">
    <location>
        <begin position="764"/>
        <end position="774"/>
    </location>
</feature>
<feature type="compositionally biased region" description="Pro residues" evidence="1">
    <location>
        <begin position="593"/>
        <end position="617"/>
    </location>
</feature>
<dbReference type="EMBL" id="CDMY01000158">
    <property type="protein sequence ID" value="CEL93379.1"/>
    <property type="molecule type" value="Genomic_DNA"/>
</dbReference>
<feature type="compositionally biased region" description="Low complexity" evidence="1">
    <location>
        <begin position="564"/>
        <end position="592"/>
    </location>
</feature>
<dbReference type="AlphaFoldDB" id="A0A0G4EDF0"/>
<name>A0A0G4EDF0_VITBC</name>
<organism evidence="2 3">
    <name type="scientific">Vitrella brassicaformis (strain CCMP3155)</name>
    <dbReference type="NCBI Taxonomy" id="1169540"/>
    <lineage>
        <taxon>Eukaryota</taxon>
        <taxon>Sar</taxon>
        <taxon>Alveolata</taxon>
        <taxon>Colpodellida</taxon>
        <taxon>Vitrellaceae</taxon>
        <taxon>Vitrella</taxon>
    </lineage>
</organism>
<proteinExistence type="predicted"/>
<protein>
    <submittedName>
        <fullName evidence="2">Uncharacterized protein</fullName>
    </submittedName>
</protein>
<feature type="compositionally biased region" description="Low complexity" evidence="1">
    <location>
        <begin position="748"/>
        <end position="757"/>
    </location>
</feature>
<gene>
    <name evidence="2" type="ORF">Vbra_20212</name>
</gene>
<feature type="compositionally biased region" description="Basic and acidic residues" evidence="1">
    <location>
        <begin position="735"/>
        <end position="747"/>
    </location>
</feature>
<feature type="compositionally biased region" description="Low complexity" evidence="1">
    <location>
        <begin position="702"/>
        <end position="718"/>
    </location>
</feature>
<evidence type="ECO:0000313" key="3">
    <source>
        <dbReference type="Proteomes" id="UP000041254"/>
    </source>
</evidence>
<feature type="compositionally biased region" description="Pro residues" evidence="1">
    <location>
        <begin position="829"/>
        <end position="841"/>
    </location>
</feature>
<feature type="compositionally biased region" description="Low complexity" evidence="1">
    <location>
        <begin position="529"/>
        <end position="557"/>
    </location>
</feature>
<feature type="compositionally biased region" description="Pro residues" evidence="1">
    <location>
        <begin position="850"/>
        <end position="861"/>
    </location>
</feature>
<dbReference type="InParanoid" id="A0A0G4EDF0"/>
<dbReference type="VEuPathDB" id="CryptoDB:Vbra_20212"/>
<dbReference type="PhylomeDB" id="A0A0G4EDF0"/>
<evidence type="ECO:0000256" key="1">
    <source>
        <dbReference type="SAM" id="MobiDB-lite"/>
    </source>
</evidence>
<evidence type="ECO:0000313" key="2">
    <source>
        <dbReference type="EMBL" id="CEL93379.1"/>
    </source>
</evidence>
<feature type="compositionally biased region" description="Low complexity" evidence="1">
    <location>
        <begin position="646"/>
        <end position="659"/>
    </location>
</feature>
<dbReference type="Proteomes" id="UP000041254">
    <property type="component" value="Unassembled WGS sequence"/>
</dbReference>
<sequence length="956" mass="103490">MSDEEEEKWMALRQEKKVMQAIQARCEELGIPHNQRPFLPLLAHHAHPSRPTGLFISTVPGSVEVTQEEAEAMQRIFAIKMPRLDMSKYGDFSDILPKCAAICAAVDSRHVHLPQVQALLKEVAVILIRVLRGMVRLHNAAILLRALANDNVSTDGLIPIMHRIPPLHIEPLSGEPRVSTADLKELQERQPAPVVTDSNSSIACGALRMIDLGHVLTPKATSHPPPTTIGRLPILACVRKEDQGEDENMWTTTPYHHAPEFSLMYAKEWADQRAARRAQEASGEAMVDMDGWEVGCGMTDEAEIDTLEGRMRELLDEMGERGLYVEEGGTQGETRKPKMWLGEAAILFGLGVEGLSVLLGELMHDYMERTFQIHAPEQPQTGRQLRLRLAIESTLRWAEMLPLVLPEEPDPSAAKGSTPPSLFLRPEPCMQWARDVGMKLRELVVDSLRPMPWERMERLPRGLIDMDERLREMEIMVLAAHWGVTSPPIPAPITDTPIVFQATPDSPIASPQQPDAATPHTPLPHHHLQQQTAPETKPAPEIKGAAAAAAPKAASTSPQPPSTSPKTGGIVLGPKATSKSPPARSPTSTPTPQLRPKPASTPPKQPTGQPPSSPPVKPSAAAKPAADLKAEKHLAQKKEAVREQMASSRAALSPRPSSAKETPSAAAKPGTKADGVAKAPRAASPVPSGGTGRAPAARRDGPSAPQPSSAGPSSQPGPDRAAKGAASPPSSQNGRVKESQEGPRKGDAAAAASAASSHHGKSPVRSERGSDRRATPKATAPGRGPRNAVNSLDSPAPAPEGSSRLASGGGGAPNGPSSSRQSERRKEGPPPPALFFPPTPHPMTALQPPAHAPPPHLPHPQSPATYDYSYSPTLPFQPDTAILIKGPPPDTPQAVQGGWMEGWIWNGVRRECEYWEYDRREGMWEVRSESQDLKMIRKRQWREELESWIALFRCRH</sequence>
<keyword evidence="3" id="KW-1185">Reference proteome</keyword>
<feature type="region of interest" description="Disordered" evidence="1">
    <location>
        <begin position="493"/>
        <end position="864"/>
    </location>
</feature>
<accession>A0A0G4EDF0</accession>